<evidence type="ECO:0000256" key="8">
    <source>
        <dbReference type="SAM" id="Phobius"/>
    </source>
</evidence>
<dbReference type="Gene3D" id="3.30.70.1440">
    <property type="entry name" value="Multidrug efflux transporter AcrB pore domain"/>
    <property type="match status" value="1"/>
</dbReference>
<evidence type="ECO:0000256" key="4">
    <source>
        <dbReference type="ARBA" id="ARBA00022475"/>
    </source>
</evidence>
<feature type="transmembrane region" description="Helical" evidence="8">
    <location>
        <begin position="889"/>
        <end position="910"/>
    </location>
</feature>
<evidence type="ECO:0000313" key="9">
    <source>
        <dbReference type="EMBL" id="KGN92200.1"/>
    </source>
</evidence>
<dbReference type="Gene3D" id="3.30.70.1430">
    <property type="entry name" value="Multidrug efflux transporter AcrB pore domain"/>
    <property type="match status" value="2"/>
</dbReference>
<evidence type="ECO:0000256" key="2">
    <source>
        <dbReference type="ARBA" id="ARBA00010942"/>
    </source>
</evidence>
<dbReference type="Gene3D" id="3.30.2090.10">
    <property type="entry name" value="Multidrug efflux transporter AcrB TolC docking domain, DN and DC subdomains"/>
    <property type="match status" value="2"/>
</dbReference>
<keyword evidence="7 8" id="KW-0472">Membrane</keyword>
<dbReference type="InterPro" id="IPR027463">
    <property type="entry name" value="AcrB_DN_DC_subdom"/>
</dbReference>
<organism evidence="9 10">
    <name type="scientific">Porphyromonas canoris</name>
    <dbReference type="NCBI Taxonomy" id="36875"/>
    <lineage>
        <taxon>Bacteria</taxon>
        <taxon>Pseudomonadati</taxon>
        <taxon>Bacteroidota</taxon>
        <taxon>Bacteroidia</taxon>
        <taxon>Bacteroidales</taxon>
        <taxon>Porphyromonadaceae</taxon>
        <taxon>Porphyromonas</taxon>
    </lineage>
</organism>
<dbReference type="Pfam" id="PF00873">
    <property type="entry name" value="ACR_tran"/>
    <property type="match status" value="1"/>
</dbReference>
<dbReference type="InterPro" id="IPR001036">
    <property type="entry name" value="Acrflvin-R"/>
</dbReference>
<feature type="transmembrane region" description="Helical" evidence="8">
    <location>
        <begin position="361"/>
        <end position="381"/>
    </location>
</feature>
<evidence type="ECO:0000256" key="6">
    <source>
        <dbReference type="ARBA" id="ARBA00022989"/>
    </source>
</evidence>
<feature type="transmembrane region" description="Helical" evidence="8">
    <location>
        <begin position="474"/>
        <end position="499"/>
    </location>
</feature>
<dbReference type="Gene3D" id="3.30.70.1320">
    <property type="entry name" value="Multidrug efflux transporter AcrB pore domain like"/>
    <property type="match status" value="1"/>
</dbReference>
<keyword evidence="5 8" id="KW-0812">Transmembrane</keyword>
<dbReference type="PRINTS" id="PR00702">
    <property type="entry name" value="ACRIFLAVINRP"/>
</dbReference>
<reference evidence="9 10" key="1">
    <citation type="submission" date="2014-08" db="EMBL/GenBank/DDBJ databases">
        <title>Porphyromonas canoris strain:OH2762 Genome sequencing.</title>
        <authorList>
            <person name="Wallis C."/>
            <person name="Deusch O."/>
            <person name="O'Flynn C."/>
            <person name="Davis I."/>
            <person name="Jospin G."/>
            <person name="Darling A.E."/>
            <person name="Coil D.A."/>
            <person name="Alexiev A."/>
            <person name="Horsfall A."/>
            <person name="Kirkwood N."/>
            <person name="Harris S."/>
            <person name="Eisen J.A."/>
        </authorList>
    </citation>
    <scope>NUCLEOTIDE SEQUENCE [LARGE SCALE GENOMIC DNA]</scope>
    <source>
        <strain evidence="10">COT-108 OH2762</strain>
    </source>
</reference>
<evidence type="ECO:0000256" key="7">
    <source>
        <dbReference type="ARBA" id="ARBA00023136"/>
    </source>
</evidence>
<comment type="caution">
    <text evidence="9">The sequence shown here is derived from an EMBL/GenBank/DDBJ whole genome shotgun (WGS) entry which is preliminary data.</text>
</comment>
<dbReference type="SUPFAM" id="SSF82866">
    <property type="entry name" value="Multidrug efflux transporter AcrB transmembrane domain"/>
    <property type="match status" value="2"/>
</dbReference>
<evidence type="ECO:0000256" key="3">
    <source>
        <dbReference type="ARBA" id="ARBA00022448"/>
    </source>
</evidence>
<feature type="transmembrane region" description="Helical" evidence="8">
    <location>
        <begin position="966"/>
        <end position="983"/>
    </location>
</feature>
<keyword evidence="6 8" id="KW-1133">Transmembrane helix</keyword>
<dbReference type="Proteomes" id="UP000030101">
    <property type="component" value="Unassembled WGS sequence"/>
</dbReference>
<protein>
    <submittedName>
        <fullName evidence="9">Multidrug transporter AcrB</fullName>
    </submittedName>
</protein>
<dbReference type="SUPFAM" id="SSF82714">
    <property type="entry name" value="Multidrug efflux transporter AcrB TolC docking domain, DN and DC subdomains"/>
    <property type="match status" value="2"/>
</dbReference>
<comment type="subcellular location">
    <subcellularLocation>
        <location evidence="1">Cell membrane</location>
        <topology evidence="1">Multi-pass membrane protein</topology>
    </subcellularLocation>
</comment>
<accession>A0ABR4XKI4</accession>
<keyword evidence="4" id="KW-1003">Cell membrane</keyword>
<sequence length="1031" mass="112696">MIDNIIRFSLKNRLVILLASVLLIIGGIYSSGKMDVDVFPDLTAPTVVIMTDAQGMATEEVERLVTFPIETAVNGATNVRRVRSASSYGYSFVWTEFDWGMDIFKARQIVSEKMVALGESLPEGITPIIAPQSSIMGEILFIGMQADSTSMMDLRTLADWVVKPAILATGGVSQVTIIGGDLKQYQIFADPQKMHAYGVTMSELEAVGRSMSTNSTGGVVRDYGNEYAIRGIARTTDLEELGSTLVKMNDGKPVLLSDVADVVIGSAIKMGYASRNATPAVILSVSKQPNINTLNVTRKIEANLKEIQKSLPADVKLDSHIFRQADFIERSVSNVGRALLEGAIFVIVVLFIFLNSFRTTIISVIAIPLSLLGTLVVLYLLGLDINTMTLGGMCIAIGSLVDDAIIDVENVYKRLRQNHKKPKAERESVFTVVFEASKEIRASILNATFIVMVAFVPLFFLSGMEGRMLKPLGIAYIISLFMSLVTAMTVTPLLCKMILSGEKYLKKNEKDSWITRKLSAGYFKTLSWVLDNKKKVVAFTVVLFVGAIVIFSRMGQSFLPEFNEGSAVISAVVKPGVSLDVNNEIGSMIERSLLEIPEVISTARRTGRGELDEHSQSTNGAEIDVNFKLDKRSREELFNEMRERLAGIPGIATTIGQPLGHRIDHMLSGTRANIAIKIFGTELSRLIMLGNRIESVIEKIDGVVDVSVEQQTETPQLQIRANRGALSRYGISVEEFNRFIELAFSGEQLSEIYQGQRSFGVVLRLDKRYTSSIDAIKDALIDTGFGGKVPLSEVAEIVSAGGPSSISRENVQRKLVVSANVSGRDLKGAVEEIRTEIEKSTTLPEGYRIEYGGQFESAQSATRTLLIATIVSLLVIFLLLFGEFQSVSLSAIVLLNLPLALIGGVLAIFFTTSIVSIPSIIGFITLFGIATRNGILLISKYKQLQEKQTPLHETVLNGSIDRLNPILMTALTSALALIPLILSGDKPGNEIQSPMAVVVLGGLLTSTLLNIYLMPIVYEWFAQRKQKQNAQ</sequence>
<dbReference type="Gene3D" id="1.20.1640.10">
    <property type="entry name" value="Multidrug efflux transporter AcrB transmembrane domain"/>
    <property type="match status" value="2"/>
</dbReference>
<dbReference type="EMBL" id="JQZV01000013">
    <property type="protein sequence ID" value="KGN92200.1"/>
    <property type="molecule type" value="Genomic_DNA"/>
</dbReference>
<feature type="transmembrane region" description="Helical" evidence="8">
    <location>
        <begin position="444"/>
        <end position="462"/>
    </location>
</feature>
<feature type="transmembrane region" description="Helical" evidence="8">
    <location>
        <begin position="864"/>
        <end position="882"/>
    </location>
</feature>
<evidence type="ECO:0000313" key="10">
    <source>
        <dbReference type="Proteomes" id="UP000030101"/>
    </source>
</evidence>
<dbReference type="PANTHER" id="PTHR32063">
    <property type="match status" value="1"/>
</dbReference>
<gene>
    <name evidence="9" type="ORF">HQ43_09275</name>
</gene>
<feature type="transmembrane region" description="Helical" evidence="8">
    <location>
        <begin position="335"/>
        <end position="354"/>
    </location>
</feature>
<feature type="transmembrane region" description="Helical" evidence="8">
    <location>
        <begin position="916"/>
        <end position="938"/>
    </location>
</feature>
<keyword evidence="10" id="KW-1185">Reference proteome</keyword>
<name>A0ABR4XKI4_9PORP</name>
<evidence type="ECO:0000256" key="1">
    <source>
        <dbReference type="ARBA" id="ARBA00004651"/>
    </source>
</evidence>
<proteinExistence type="inferred from homology"/>
<keyword evidence="3" id="KW-0813">Transport</keyword>
<dbReference type="SUPFAM" id="SSF82693">
    <property type="entry name" value="Multidrug efflux transporter AcrB pore domain, PN1, PN2, PC1 and PC2 subdomains"/>
    <property type="match status" value="2"/>
</dbReference>
<feature type="transmembrane region" description="Helical" evidence="8">
    <location>
        <begin position="995"/>
        <end position="1018"/>
    </location>
</feature>
<dbReference type="InterPro" id="IPR004763">
    <property type="entry name" value="CusA-like"/>
</dbReference>
<dbReference type="NCBIfam" id="TIGR00914">
    <property type="entry name" value="2A0601"/>
    <property type="match status" value="1"/>
</dbReference>
<evidence type="ECO:0000256" key="5">
    <source>
        <dbReference type="ARBA" id="ARBA00022692"/>
    </source>
</evidence>
<feature type="transmembrane region" description="Helical" evidence="8">
    <location>
        <begin position="536"/>
        <end position="554"/>
    </location>
</feature>
<comment type="similarity">
    <text evidence="2">Belongs to the resistance-nodulation-cell division (RND) (TC 2.A.6) family.</text>
</comment>
<dbReference type="PANTHER" id="PTHR32063:SF4">
    <property type="entry name" value="SLR6043 PROTEIN"/>
    <property type="match status" value="1"/>
</dbReference>